<accession>A0ABY9JPK1</accession>
<dbReference type="RefSeq" id="WP_306104979.1">
    <property type="nucleotide sequence ID" value="NZ_CP120983.1"/>
</dbReference>
<sequence>MNTRRSTSYGASLFVARPTIHSVCSEVSTASVRRASARAVSDASGLSKATCVG</sequence>
<protein>
    <submittedName>
        <fullName evidence="1">Uncharacterized protein</fullName>
    </submittedName>
</protein>
<reference evidence="1 2" key="1">
    <citation type="submission" date="2023-03" db="EMBL/GenBank/DDBJ databases">
        <title>Isolation and description of six Streptomyces strains from soil environments, able to metabolize different microbial glucans.</title>
        <authorList>
            <person name="Widen T."/>
            <person name="Larsbrink J."/>
        </authorList>
    </citation>
    <scope>NUCLEOTIDE SEQUENCE [LARGE SCALE GENOMIC DNA]</scope>
    <source>
        <strain evidence="1 2">Alt3</strain>
    </source>
</reference>
<evidence type="ECO:0000313" key="1">
    <source>
        <dbReference type="EMBL" id="WLQ68548.1"/>
    </source>
</evidence>
<evidence type="ECO:0000313" key="2">
    <source>
        <dbReference type="Proteomes" id="UP001224433"/>
    </source>
</evidence>
<dbReference type="EMBL" id="CP120983">
    <property type="protein sequence ID" value="WLQ68548.1"/>
    <property type="molecule type" value="Genomic_DNA"/>
</dbReference>
<proteinExistence type="predicted"/>
<keyword evidence="2" id="KW-1185">Reference proteome</keyword>
<gene>
    <name evidence="1" type="ORF">P8A20_35560</name>
</gene>
<dbReference type="Proteomes" id="UP001224433">
    <property type="component" value="Chromosome"/>
</dbReference>
<name>A0ABY9JPK1_9ACTN</name>
<organism evidence="1 2">
    <name type="scientific">Streptomyces glycanivorans</name>
    <dbReference type="NCBI Taxonomy" id="3033808"/>
    <lineage>
        <taxon>Bacteria</taxon>
        <taxon>Bacillati</taxon>
        <taxon>Actinomycetota</taxon>
        <taxon>Actinomycetes</taxon>
        <taxon>Kitasatosporales</taxon>
        <taxon>Streptomycetaceae</taxon>
        <taxon>Streptomyces</taxon>
    </lineage>
</organism>